<comment type="caution">
    <text evidence="2">The sequence shown here is derived from an EMBL/GenBank/DDBJ whole genome shotgun (WGS) entry which is preliminary data.</text>
</comment>
<dbReference type="AlphaFoldDB" id="A0A3L8P6H0"/>
<name>A0A3L8P6H0_9ACTN</name>
<evidence type="ECO:0008006" key="4">
    <source>
        <dbReference type="Google" id="ProtNLM"/>
    </source>
</evidence>
<evidence type="ECO:0000313" key="2">
    <source>
        <dbReference type="EMBL" id="RLV50855.1"/>
    </source>
</evidence>
<evidence type="ECO:0000313" key="3">
    <source>
        <dbReference type="Proteomes" id="UP000281708"/>
    </source>
</evidence>
<feature type="region of interest" description="Disordered" evidence="1">
    <location>
        <begin position="381"/>
        <end position="412"/>
    </location>
</feature>
<dbReference type="Proteomes" id="UP000281708">
    <property type="component" value="Unassembled WGS sequence"/>
</dbReference>
<organism evidence="2 3">
    <name type="scientific">Nocardioides mangrovicus</name>
    <dbReference type="NCBI Taxonomy" id="2478913"/>
    <lineage>
        <taxon>Bacteria</taxon>
        <taxon>Bacillati</taxon>
        <taxon>Actinomycetota</taxon>
        <taxon>Actinomycetes</taxon>
        <taxon>Propionibacteriales</taxon>
        <taxon>Nocardioidaceae</taxon>
        <taxon>Nocardioides</taxon>
    </lineage>
</organism>
<protein>
    <recommendedName>
        <fullName evidence="4">DUF222 domain-containing protein</fullName>
    </recommendedName>
</protein>
<sequence>MPSTPTLQQPGLLDELDVLHRQEREAQTRKLLTATAFALANADLDPAQAGRAGRERLVRLGGEGTPAVAEFSGAMVGGRLQLSAWSADRLIADGLDLQFRLPHLFARLTAFEVAVGHARLVARKTRHLSLEQAGRVDARAAEVADGRLPWSRFTALVDAAVIQADPDTAAEREREAAEDVCVRSCRPLGDAMGALFVRGPVEATTQIDAAVTDMAATLQEIGWADPSVDGDSEPARVQEIRLQALLVLCNPAVAVAAIHHRVDRQAGREVPGLHKLVPDASTLVARAQLYVHLAQQSAEDGHDGVARIEGHGPVSAGWVRRHLGLRAGFTVRPVLDPLHQTPVDAYEVPARHAEAVHLMTPADIFPFASRTTRAVEIDHTRPYRPRSRGGPPGQSRIGNYGPMSRRHHRIKTHSDWQVEQPFPGIYLWRDPAGAMYLVDHTGTRRVGAESA</sequence>
<dbReference type="RefSeq" id="WP_121804536.1">
    <property type="nucleotide sequence ID" value="NZ_RDBE01000001.1"/>
</dbReference>
<accession>A0A3L8P6H0</accession>
<keyword evidence="3" id="KW-1185">Reference proteome</keyword>
<evidence type="ECO:0000256" key="1">
    <source>
        <dbReference type="SAM" id="MobiDB-lite"/>
    </source>
</evidence>
<gene>
    <name evidence="2" type="ORF">D9V37_02585</name>
</gene>
<dbReference type="OrthoDB" id="3261064at2"/>
<proteinExistence type="predicted"/>
<dbReference type="EMBL" id="RDBE01000001">
    <property type="protein sequence ID" value="RLV50855.1"/>
    <property type="molecule type" value="Genomic_DNA"/>
</dbReference>
<reference evidence="2 3" key="1">
    <citation type="submission" date="2018-10" db="EMBL/GenBank/DDBJ databases">
        <title>Marmoricola sp. 4Q3S-7 whole genome shotgun sequence.</title>
        <authorList>
            <person name="Li F."/>
        </authorList>
    </citation>
    <scope>NUCLEOTIDE SEQUENCE [LARGE SCALE GENOMIC DNA]</scope>
    <source>
        <strain evidence="2 3">4Q3S-7</strain>
    </source>
</reference>